<dbReference type="NCBIfam" id="TIGR01378">
    <property type="entry name" value="thi_PPkinase"/>
    <property type="match status" value="1"/>
</dbReference>
<reference evidence="7" key="1">
    <citation type="submission" date="2018-02" db="EMBL/GenBank/DDBJ databases">
        <authorList>
            <person name="Kim S.-K."/>
            <person name="Jung H.-I."/>
            <person name="Lee S.-W."/>
        </authorList>
    </citation>
    <scope>NUCLEOTIDE SEQUENCE</scope>
    <source>
        <strain evidence="7">SK3146</strain>
    </source>
</reference>
<gene>
    <name evidence="7" type="primary">thiN</name>
    <name evidence="7" type="ORF">SK3146_03350</name>
</gene>
<dbReference type="SMART" id="SM00983">
    <property type="entry name" value="TPK_B1_binding"/>
    <property type="match status" value="1"/>
</dbReference>
<dbReference type="CDD" id="cd07995">
    <property type="entry name" value="TPK"/>
    <property type="match status" value="1"/>
</dbReference>
<dbReference type="Proteomes" id="UP001057134">
    <property type="component" value="Chromosome"/>
</dbReference>
<keyword evidence="8" id="KW-1185">Reference proteome</keyword>
<evidence type="ECO:0000313" key="7">
    <source>
        <dbReference type="EMBL" id="UQZ84117.1"/>
    </source>
</evidence>
<feature type="domain" description="Thiamin pyrophosphokinase thiamin-binding" evidence="6">
    <location>
        <begin position="145"/>
        <end position="207"/>
    </location>
</feature>
<reference evidence="7" key="2">
    <citation type="journal article" date="2021" name="J Anim Sci Technol">
        <title>Complete genome sequence of Paenibacillus konkukensis sp. nov. SK3146 as a potential probiotic strain.</title>
        <authorList>
            <person name="Jung H.I."/>
            <person name="Park S."/>
            <person name="Niu K.M."/>
            <person name="Lee S.W."/>
            <person name="Kothari D."/>
            <person name="Yi K.J."/>
            <person name="Kim S.K."/>
        </authorList>
    </citation>
    <scope>NUCLEOTIDE SEQUENCE</scope>
    <source>
        <strain evidence="7">SK3146</strain>
    </source>
</reference>
<evidence type="ECO:0000313" key="8">
    <source>
        <dbReference type="Proteomes" id="UP001057134"/>
    </source>
</evidence>
<protein>
    <recommendedName>
        <fullName evidence="5">Thiamine diphosphokinase</fullName>
        <ecNumber evidence="5">2.7.6.2</ecNumber>
    </recommendedName>
</protein>
<keyword evidence="2" id="KW-0547">Nucleotide-binding</keyword>
<keyword evidence="4" id="KW-0067">ATP-binding</keyword>
<dbReference type="PANTHER" id="PTHR41299:SF1">
    <property type="entry name" value="THIAMINE PYROPHOSPHOKINASE"/>
    <property type="match status" value="1"/>
</dbReference>
<evidence type="ECO:0000256" key="3">
    <source>
        <dbReference type="ARBA" id="ARBA00022777"/>
    </source>
</evidence>
<evidence type="ECO:0000259" key="6">
    <source>
        <dbReference type="SMART" id="SM00983"/>
    </source>
</evidence>
<dbReference type="RefSeq" id="WP_249866057.1">
    <property type="nucleotide sequence ID" value="NZ_CP027059.1"/>
</dbReference>
<evidence type="ECO:0000256" key="1">
    <source>
        <dbReference type="ARBA" id="ARBA00022679"/>
    </source>
</evidence>
<dbReference type="InterPro" id="IPR007371">
    <property type="entry name" value="TPK_catalytic"/>
</dbReference>
<dbReference type="SUPFAM" id="SSF63862">
    <property type="entry name" value="Thiamin pyrophosphokinase, substrate-binding domain"/>
    <property type="match status" value="1"/>
</dbReference>
<dbReference type="GO" id="GO:0004788">
    <property type="term" value="F:thiamine diphosphokinase activity"/>
    <property type="evidence" value="ECO:0007669"/>
    <property type="project" value="UniProtKB-EC"/>
</dbReference>
<name>A0ABY4RNT7_9BACL</name>
<dbReference type="InterPro" id="IPR053149">
    <property type="entry name" value="TPK"/>
</dbReference>
<evidence type="ECO:0000256" key="5">
    <source>
        <dbReference type="NCBIfam" id="TIGR01378"/>
    </source>
</evidence>
<dbReference type="InterPro" id="IPR006282">
    <property type="entry name" value="Thi_PPkinase"/>
</dbReference>
<dbReference type="Pfam" id="PF04263">
    <property type="entry name" value="TPK_catalytic"/>
    <property type="match status" value="1"/>
</dbReference>
<dbReference type="InterPro" id="IPR036759">
    <property type="entry name" value="TPK_catalytic_sf"/>
</dbReference>
<dbReference type="EMBL" id="CP027059">
    <property type="protein sequence ID" value="UQZ84117.1"/>
    <property type="molecule type" value="Genomic_DNA"/>
</dbReference>
<dbReference type="PANTHER" id="PTHR41299">
    <property type="entry name" value="THIAMINE PYROPHOSPHOKINASE"/>
    <property type="match status" value="1"/>
</dbReference>
<proteinExistence type="predicted"/>
<keyword evidence="1 7" id="KW-0808">Transferase</keyword>
<dbReference type="Gene3D" id="3.40.50.10240">
    <property type="entry name" value="Thiamin pyrophosphokinase, catalytic domain"/>
    <property type="match status" value="1"/>
</dbReference>
<dbReference type="InterPro" id="IPR036371">
    <property type="entry name" value="TPK_B1-bd_sf"/>
</dbReference>
<organism evidence="7 8">
    <name type="scientific">Paenibacillus konkukensis</name>
    <dbReference type="NCBI Taxonomy" id="2020716"/>
    <lineage>
        <taxon>Bacteria</taxon>
        <taxon>Bacillati</taxon>
        <taxon>Bacillota</taxon>
        <taxon>Bacilli</taxon>
        <taxon>Bacillales</taxon>
        <taxon>Paenibacillaceae</taxon>
        <taxon>Paenibacillus</taxon>
    </lineage>
</organism>
<dbReference type="Pfam" id="PF04265">
    <property type="entry name" value="TPK_B1_binding"/>
    <property type="match status" value="1"/>
</dbReference>
<sequence>MTRVVIFSGGSLGPWALRLIQPGDLLVGADKGALFLLRHGRRPDVALGDFDSVNAEEKAYIAENSGRFISCDPVMKDLTDTEMAFNWALEKQPDEIVLCGALGTRWDHALANVHLLRKGLEAGLRCRIIDAYNEIAVMDQHLPLTLQRSRFSHVSLLPLSLDVEGIELQGFQYPLHNAKLTIGQSLGISNCLAEPEGTIAITAGMLLVIQSSDQAAE</sequence>
<dbReference type="InterPro" id="IPR007373">
    <property type="entry name" value="Thiamin_PyroPKinase_B1-bd"/>
</dbReference>
<evidence type="ECO:0000256" key="4">
    <source>
        <dbReference type="ARBA" id="ARBA00022840"/>
    </source>
</evidence>
<keyword evidence="3" id="KW-0418">Kinase</keyword>
<accession>A0ABY4RNT7</accession>
<dbReference type="EC" id="2.7.6.2" evidence="5"/>
<evidence type="ECO:0000256" key="2">
    <source>
        <dbReference type="ARBA" id="ARBA00022741"/>
    </source>
</evidence>
<dbReference type="SUPFAM" id="SSF63999">
    <property type="entry name" value="Thiamin pyrophosphokinase, catalytic domain"/>
    <property type="match status" value="1"/>
</dbReference>